<keyword evidence="12" id="KW-0238">DNA-binding</keyword>
<evidence type="ECO:0000313" key="19">
    <source>
        <dbReference type="EMBL" id="CDS83248.1"/>
    </source>
</evidence>
<dbReference type="Pfam" id="PF01841">
    <property type="entry name" value="Transglut_core"/>
    <property type="match status" value="1"/>
</dbReference>
<keyword evidence="8" id="KW-0863">Zinc-finger</keyword>
<reference evidence="18" key="1">
    <citation type="submission" date="2014-07" db="EMBL/GenBank/DDBJ databases">
        <authorList>
            <person name="Monot Marc"/>
        </authorList>
    </citation>
    <scope>NUCLEOTIDE SEQUENCE</scope>
    <source>
        <strain evidence="20">7032989</strain>
        <strain evidence="19">7032994</strain>
    </source>
</reference>
<dbReference type="GO" id="GO:0003677">
    <property type="term" value="F:DNA binding"/>
    <property type="evidence" value="ECO:0007669"/>
    <property type="project" value="UniProtKB-KW"/>
</dbReference>
<keyword evidence="9" id="KW-0862">Zinc</keyword>
<evidence type="ECO:0000259" key="17">
    <source>
        <dbReference type="PROSITE" id="PS50893"/>
    </source>
</evidence>
<keyword evidence="2" id="KW-0963">Cytoplasm</keyword>
<evidence type="ECO:0000256" key="7">
    <source>
        <dbReference type="ARBA" id="ARBA00022769"/>
    </source>
</evidence>
<dbReference type="InterPro" id="IPR003439">
    <property type="entry name" value="ABC_transporter-like_ATP-bd"/>
</dbReference>
<dbReference type="GO" id="GO:0008270">
    <property type="term" value="F:zinc ion binding"/>
    <property type="evidence" value="ECO:0007669"/>
    <property type="project" value="UniProtKB-KW"/>
</dbReference>
<protein>
    <recommendedName>
        <fullName evidence="15">UvrABC system protein A</fullName>
    </recommendedName>
    <alternativeName>
        <fullName evidence="16">Excinuclease ABC subunit A</fullName>
    </alternativeName>
</protein>
<dbReference type="InterPro" id="IPR004602">
    <property type="entry name" value="UvrA"/>
</dbReference>
<evidence type="ECO:0000256" key="2">
    <source>
        <dbReference type="ARBA" id="ARBA00022490"/>
    </source>
</evidence>
<dbReference type="NCBIfam" id="TIGR00630">
    <property type="entry name" value="uvra"/>
    <property type="match status" value="1"/>
</dbReference>
<dbReference type="GO" id="GO:0016887">
    <property type="term" value="F:ATP hydrolysis activity"/>
    <property type="evidence" value="ECO:0007669"/>
    <property type="project" value="InterPro"/>
</dbReference>
<dbReference type="InterPro" id="IPR017871">
    <property type="entry name" value="ABC_transporter-like_CS"/>
</dbReference>
<gene>
    <name evidence="20" type="ORF">BN1095_210107</name>
    <name evidence="18" type="ORF">BN1096_160100</name>
    <name evidence="19" type="ORF">BN1097_140102</name>
</gene>
<dbReference type="GO" id="GO:0006289">
    <property type="term" value="P:nucleotide-excision repair"/>
    <property type="evidence" value="ECO:0007669"/>
    <property type="project" value="InterPro"/>
</dbReference>
<dbReference type="PANTHER" id="PTHR43152">
    <property type="entry name" value="UVRABC SYSTEM PROTEIN A"/>
    <property type="match status" value="1"/>
</dbReference>
<evidence type="ECO:0000256" key="16">
    <source>
        <dbReference type="ARBA" id="ARBA00042156"/>
    </source>
</evidence>
<dbReference type="GO" id="GO:0005524">
    <property type="term" value="F:ATP binding"/>
    <property type="evidence" value="ECO:0007669"/>
    <property type="project" value="UniProtKB-KW"/>
</dbReference>
<comment type="subcellular location">
    <subcellularLocation>
        <location evidence="1">Cytoplasm</location>
    </subcellularLocation>
</comment>
<evidence type="ECO:0000256" key="9">
    <source>
        <dbReference type="ARBA" id="ARBA00022833"/>
    </source>
</evidence>
<evidence type="ECO:0000256" key="13">
    <source>
        <dbReference type="ARBA" id="ARBA00023204"/>
    </source>
</evidence>
<evidence type="ECO:0000256" key="15">
    <source>
        <dbReference type="ARBA" id="ARBA00039316"/>
    </source>
</evidence>
<dbReference type="InterPro" id="IPR002931">
    <property type="entry name" value="Transglutaminase-like"/>
</dbReference>
<dbReference type="PANTHER" id="PTHR43152:SF3">
    <property type="entry name" value="UVRABC SYSTEM PROTEIN A"/>
    <property type="match status" value="1"/>
</dbReference>
<dbReference type="GO" id="GO:0009380">
    <property type="term" value="C:excinuclease repair complex"/>
    <property type="evidence" value="ECO:0007669"/>
    <property type="project" value="InterPro"/>
</dbReference>
<dbReference type="PROSITE" id="PS50893">
    <property type="entry name" value="ABC_TRANSPORTER_2"/>
    <property type="match status" value="1"/>
</dbReference>
<dbReference type="GO" id="GO:0004518">
    <property type="term" value="F:nuclease activity"/>
    <property type="evidence" value="ECO:0007669"/>
    <property type="project" value="UniProtKB-KW"/>
</dbReference>
<evidence type="ECO:0000256" key="14">
    <source>
        <dbReference type="ARBA" id="ARBA00038000"/>
    </source>
</evidence>
<evidence type="ECO:0000256" key="1">
    <source>
        <dbReference type="ARBA" id="ARBA00004496"/>
    </source>
</evidence>
<dbReference type="EMBL" id="LK932347">
    <property type="protein sequence ID" value="CDS83248.1"/>
    <property type="molecule type" value="Genomic_DNA"/>
</dbReference>
<dbReference type="Gene3D" id="3.10.620.30">
    <property type="match status" value="1"/>
</dbReference>
<dbReference type="AlphaFoldDB" id="A0A069A4R5"/>
<dbReference type="Pfam" id="PF17755">
    <property type="entry name" value="UvrA_DNA-bind"/>
    <property type="match status" value="1"/>
</dbReference>
<dbReference type="PROSITE" id="PS00211">
    <property type="entry name" value="ABC_TRANSPORTER_1"/>
    <property type="match status" value="2"/>
</dbReference>
<dbReference type="SUPFAM" id="SSF54001">
    <property type="entry name" value="Cysteine proteinases"/>
    <property type="match status" value="1"/>
</dbReference>
<dbReference type="SUPFAM" id="SSF52540">
    <property type="entry name" value="P-loop containing nucleoside triphosphate hydrolases"/>
    <property type="match status" value="3"/>
</dbReference>
<dbReference type="RefSeq" id="WP_021363193.1">
    <property type="nucleotide sequence ID" value="NZ_BBYB01000032.1"/>
</dbReference>
<evidence type="ECO:0000256" key="3">
    <source>
        <dbReference type="ARBA" id="ARBA00022723"/>
    </source>
</evidence>
<name>A0A069A4R5_CLODI</name>
<dbReference type="InterPro" id="IPR038765">
    <property type="entry name" value="Papain-like_cys_pep_sf"/>
</dbReference>
<keyword evidence="11" id="KW-0267">Excision nuclease</keyword>
<keyword evidence="5" id="KW-0547">Nucleotide-binding</keyword>
<organism evidence="18">
    <name type="scientific">Clostridioides difficile</name>
    <name type="common">Peptoclostridium difficile</name>
    <dbReference type="NCBI Taxonomy" id="1496"/>
    <lineage>
        <taxon>Bacteria</taxon>
        <taxon>Bacillati</taxon>
        <taxon>Bacillota</taxon>
        <taxon>Clostridia</taxon>
        <taxon>Peptostreptococcales</taxon>
        <taxon>Peptostreptococcaceae</taxon>
        <taxon>Clostridioides</taxon>
    </lineage>
</organism>
<evidence type="ECO:0000313" key="18">
    <source>
        <dbReference type="EMBL" id="CDS83101.1"/>
    </source>
</evidence>
<evidence type="ECO:0000313" key="20">
    <source>
        <dbReference type="EMBL" id="CDS98070.1"/>
    </source>
</evidence>
<keyword evidence="4" id="KW-0677">Repeat</keyword>
<dbReference type="InterPro" id="IPR041552">
    <property type="entry name" value="UvrA_DNA-bd"/>
</dbReference>
<dbReference type="Gene3D" id="1.10.8.280">
    <property type="entry name" value="ABC transporter ATPase domain-like"/>
    <property type="match status" value="1"/>
</dbReference>
<evidence type="ECO:0000256" key="4">
    <source>
        <dbReference type="ARBA" id="ARBA00022737"/>
    </source>
</evidence>
<evidence type="ECO:0000256" key="5">
    <source>
        <dbReference type="ARBA" id="ARBA00022741"/>
    </source>
</evidence>
<dbReference type="GO" id="GO:0005737">
    <property type="term" value="C:cytoplasm"/>
    <property type="evidence" value="ECO:0007669"/>
    <property type="project" value="UniProtKB-SubCell"/>
</dbReference>
<accession>A0A069A4R5</accession>
<dbReference type="Gene3D" id="1.20.1580.10">
    <property type="entry name" value="ABC transporter ATPase like domain"/>
    <property type="match status" value="2"/>
</dbReference>
<keyword evidence="6" id="KW-0227">DNA damage</keyword>
<sequence>MKINNYKNQSIITNPKKFENKYQDLPKTPIELLKVVQSLVIHGDQGKLYGISFNKQQSDEELLRTIPQMLKRIFEINSNPLTIPRNPKQRLVGMCRDYSLLLVSLLRYRGFEARMRAGFANYFESELTYEDHWLVEYYDTLTKRWIRIDAQIDDIQKNYFQINFDTHDVGKTDGFLTGSEAWIRCRQGHAHPDDFGYNKNWKGWHSVKGNLLHDFNNMIGLELLPWDLWTELSSKKYNQLTRAEKNLLDEMAEILSSGNIKIEDLNLLIEKLPEDYLKSIFSQLKILGISEIKELGNPLELEKKFKFTKSINKSIKNSLCHNKSSIYLKGGRQNNLKDVEVTIPKNQITVITGVSGSGKSSLAFDTIYEEGKRRYFENLSNGAKLSEQLQKPEFDLLQGLTPTIAIEQKKGSQNPRSTVGTLTSIWDYLRMLFVSIGKSYCPYCKIPLEKKNNTKNYCPHCQTIFSKINTSTFNANSHTGACHDCNGLGFTYQVNPQLIVKDPTISILDGATYYFGKLRGKKPNGNWMVGELYAIAKDKNIDLDIPWNELPRDFIDAILYGTDDKIYEFSFESKGRESKIRRPASGAINHIQRLFRESSSENNTLHQYMNKIPCNTCGGELLCIEARFTTIKGYRFPELTKMTIEQLWNWLCELPNQLQKNELSLVNDILTELKIRVSYLLKVGLSYISTDRTAPTLSGGELQRVRLSSQLGSELVGLTYILDEPSIGLHPRDHNLIIKMIEELRDKGNTVIVVEHDKDTILSADYIIDVGPSAGTKGGFIIAEGTTQEIIKNPNSITGKYLSTYNKTGSQNKTIPSKWLSLKGCHANNLKNIDVEIPLNCMCSITGVSGSGKSSLVFHSLLPALEEKLKQKSIPDKNYTEFTGFDAIDDFILMDQTPIGKSSRSTPATYINIFDEIRSLFAETPQAKQKLLDESYFSFNSKKGQCPNCQGLGKTKIILQYMADQWVTCSECQGKRYQKEILSIQYKGKTIADILDMEVAEAKTFFSDCSDIYRKLSLLDEVGLGYLKLGQNTLGLSGGESQRIKLAKELGTKTKKRMLYILDEPTTGLHFKDIENLLITFRKLVNEQHSLLIIEHNTEVIRASDWIIDIGPDSGINGGEIVASGTPDEIKINPNSITGHFI</sequence>
<evidence type="ECO:0000256" key="12">
    <source>
        <dbReference type="ARBA" id="ARBA00023125"/>
    </source>
</evidence>
<keyword evidence="13" id="KW-0234">DNA repair</keyword>
<evidence type="ECO:0000256" key="8">
    <source>
        <dbReference type="ARBA" id="ARBA00022771"/>
    </source>
</evidence>
<proteinExistence type="inferred from homology"/>
<evidence type="ECO:0000256" key="10">
    <source>
        <dbReference type="ARBA" id="ARBA00022840"/>
    </source>
</evidence>
<dbReference type="Gene3D" id="3.40.50.300">
    <property type="entry name" value="P-loop containing nucleotide triphosphate hydrolases"/>
    <property type="match status" value="2"/>
</dbReference>
<keyword evidence="10" id="KW-0067">ATP-binding</keyword>
<dbReference type="EMBL" id="LK932465">
    <property type="protein sequence ID" value="CDS83101.1"/>
    <property type="molecule type" value="Genomic_DNA"/>
</dbReference>
<keyword evidence="7" id="KW-0228">DNA excision</keyword>
<evidence type="ECO:0000256" key="6">
    <source>
        <dbReference type="ARBA" id="ARBA00022763"/>
    </source>
</evidence>
<keyword evidence="3" id="KW-0479">Metal-binding</keyword>
<evidence type="ECO:0000256" key="11">
    <source>
        <dbReference type="ARBA" id="ARBA00022881"/>
    </source>
</evidence>
<comment type="similarity">
    <text evidence="14">Belongs to the ABC transporter superfamily. UvrA family.</text>
</comment>
<feature type="domain" description="ABC transporter" evidence="17">
    <location>
        <begin position="321"/>
        <end position="803"/>
    </location>
</feature>
<dbReference type="InterPro" id="IPR027417">
    <property type="entry name" value="P-loop_NTPase"/>
</dbReference>
<dbReference type="EMBL" id="LK932861">
    <property type="protein sequence ID" value="CDS98070.1"/>
    <property type="molecule type" value="Genomic_DNA"/>
</dbReference>